<evidence type="ECO:0000313" key="8">
    <source>
        <dbReference type="EMBL" id="WOK04751.1"/>
    </source>
</evidence>
<dbReference type="InterPro" id="IPR032816">
    <property type="entry name" value="VTT_dom"/>
</dbReference>
<dbReference type="Pfam" id="PF09335">
    <property type="entry name" value="VTT_dom"/>
    <property type="match status" value="1"/>
</dbReference>
<organism evidence="8 9">
    <name type="scientific">Imperialibacter roseus</name>
    <dbReference type="NCBI Taxonomy" id="1324217"/>
    <lineage>
        <taxon>Bacteria</taxon>
        <taxon>Pseudomonadati</taxon>
        <taxon>Bacteroidota</taxon>
        <taxon>Cytophagia</taxon>
        <taxon>Cytophagales</taxon>
        <taxon>Flammeovirgaceae</taxon>
        <taxon>Imperialibacter</taxon>
    </lineage>
</organism>
<comment type="similarity">
    <text evidence="6">Belongs to the TVP38/TMEM64 family.</text>
</comment>
<name>A0ABZ0IJM4_9BACT</name>
<feature type="transmembrane region" description="Helical" evidence="6">
    <location>
        <begin position="163"/>
        <end position="181"/>
    </location>
</feature>
<dbReference type="RefSeq" id="WP_317487552.1">
    <property type="nucleotide sequence ID" value="NZ_CP136051.1"/>
</dbReference>
<comment type="subcellular location">
    <subcellularLocation>
        <location evidence="1 6">Cell membrane</location>
        <topology evidence="1 6">Multi-pass membrane protein</topology>
    </subcellularLocation>
</comment>
<keyword evidence="9" id="KW-1185">Reference proteome</keyword>
<feature type="transmembrane region" description="Helical" evidence="6">
    <location>
        <begin position="50"/>
        <end position="72"/>
    </location>
</feature>
<feature type="transmembrane region" description="Helical" evidence="6">
    <location>
        <begin position="193"/>
        <end position="213"/>
    </location>
</feature>
<evidence type="ECO:0000256" key="2">
    <source>
        <dbReference type="ARBA" id="ARBA00022475"/>
    </source>
</evidence>
<gene>
    <name evidence="8" type="ORF">RT717_16845</name>
</gene>
<evidence type="ECO:0000256" key="3">
    <source>
        <dbReference type="ARBA" id="ARBA00022692"/>
    </source>
</evidence>
<dbReference type="EMBL" id="CP136051">
    <property type="protein sequence ID" value="WOK04751.1"/>
    <property type="molecule type" value="Genomic_DNA"/>
</dbReference>
<feature type="transmembrane region" description="Helical" evidence="6">
    <location>
        <begin position="84"/>
        <end position="105"/>
    </location>
</feature>
<keyword evidence="3 6" id="KW-0812">Transmembrane</keyword>
<keyword evidence="5 6" id="KW-0472">Membrane</keyword>
<evidence type="ECO:0000256" key="1">
    <source>
        <dbReference type="ARBA" id="ARBA00004651"/>
    </source>
</evidence>
<evidence type="ECO:0000259" key="7">
    <source>
        <dbReference type="Pfam" id="PF09335"/>
    </source>
</evidence>
<accession>A0ABZ0IJM4</accession>
<evidence type="ECO:0000256" key="6">
    <source>
        <dbReference type="RuleBase" id="RU366058"/>
    </source>
</evidence>
<evidence type="ECO:0000313" key="9">
    <source>
        <dbReference type="Proteomes" id="UP001302349"/>
    </source>
</evidence>
<protein>
    <recommendedName>
        <fullName evidence="6">TVP38/TMEM64 family membrane protein</fullName>
    </recommendedName>
</protein>
<reference evidence="8 9" key="1">
    <citation type="journal article" date="2023" name="Microbiol. Resour. Announc.">
        <title>Complete Genome Sequence of Imperialibacter roseus strain P4T.</title>
        <authorList>
            <person name="Tizabi D.R."/>
            <person name="Bachvaroff T."/>
            <person name="Hill R.T."/>
        </authorList>
    </citation>
    <scope>NUCLEOTIDE SEQUENCE [LARGE SCALE GENOMIC DNA]</scope>
    <source>
        <strain evidence="8 9">P4T</strain>
    </source>
</reference>
<dbReference type="PANTHER" id="PTHR12677:SF59">
    <property type="entry name" value="GOLGI APPARATUS MEMBRANE PROTEIN TVP38-RELATED"/>
    <property type="match status" value="1"/>
</dbReference>
<evidence type="ECO:0000256" key="5">
    <source>
        <dbReference type="ARBA" id="ARBA00023136"/>
    </source>
</evidence>
<feature type="transmembrane region" description="Helical" evidence="6">
    <location>
        <begin position="12"/>
        <end position="30"/>
    </location>
</feature>
<keyword evidence="2 6" id="KW-1003">Cell membrane</keyword>
<dbReference type="InterPro" id="IPR015414">
    <property type="entry name" value="TMEM64"/>
</dbReference>
<dbReference type="Proteomes" id="UP001302349">
    <property type="component" value="Chromosome"/>
</dbReference>
<dbReference type="PANTHER" id="PTHR12677">
    <property type="entry name" value="GOLGI APPARATUS MEMBRANE PROTEIN TVP38-RELATED"/>
    <property type="match status" value="1"/>
</dbReference>
<feature type="transmembrane region" description="Helical" evidence="6">
    <location>
        <begin position="132"/>
        <end position="156"/>
    </location>
</feature>
<sequence length="226" mass="24935">MLVREIIRRSPASLVLILWMAAMPLIFSTITGYQSWQHAEWLTGLTQLQWAWFFLLTVFTMAFAFTPTTFVAALSGYFLGFESLWLLVPAYMLASLLGYAVSQLIGAKAVQAVFDAYPRSTAVLDGLKKNDLLLVIMCRISPVLPFAIMNVVLGYTGIRIKPFLLGGLIGMLPRTVMAVAIGMQMEALATGSLFSLLWIGLLVVSFVGLGWVFKRSINRSQSKNGV</sequence>
<feature type="domain" description="VTT" evidence="7">
    <location>
        <begin position="67"/>
        <end position="182"/>
    </location>
</feature>
<keyword evidence="4 6" id="KW-1133">Transmembrane helix</keyword>
<proteinExistence type="inferred from homology"/>
<evidence type="ECO:0000256" key="4">
    <source>
        <dbReference type="ARBA" id="ARBA00022989"/>
    </source>
</evidence>